<name>A0A0F3GRZ1_9BACT</name>
<dbReference type="EMBL" id="LACI01001879">
    <property type="protein sequence ID" value="KJU83468.1"/>
    <property type="molecule type" value="Genomic_DNA"/>
</dbReference>
<evidence type="ECO:0000313" key="2">
    <source>
        <dbReference type="EMBL" id="KJU83468.1"/>
    </source>
</evidence>
<dbReference type="Proteomes" id="UP000033423">
    <property type="component" value="Unassembled WGS sequence"/>
</dbReference>
<evidence type="ECO:0000313" key="3">
    <source>
        <dbReference type="Proteomes" id="UP000033423"/>
    </source>
</evidence>
<proteinExistence type="predicted"/>
<accession>A0A0F3GRZ1</accession>
<protein>
    <submittedName>
        <fullName evidence="2">Uncharacterized protein</fullName>
    </submittedName>
</protein>
<dbReference type="AlphaFoldDB" id="A0A0F3GRZ1"/>
<evidence type="ECO:0000256" key="1">
    <source>
        <dbReference type="SAM" id="Phobius"/>
    </source>
</evidence>
<organism evidence="2 3">
    <name type="scientific">Candidatus Magnetobacterium bavaricum</name>
    <dbReference type="NCBI Taxonomy" id="29290"/>
    <lineage>
        <taxon>Bacteria</taxon>
        <taxon>Pseudomonadati</taxon>
        <taxon>Nitrospirota</taxon>
        <taxon>Thermodesulfovibrionia</taxon>
        <taxon>Thermodesulfovibrionales</taxon>
        <taxon>Candidatus Magnetobacteriaceae</taxon>
        <taxon>Candidatus Magnetobacterium</taxon>
    </lineage>
</organism>
<reference evidence="2 3" key="1">
    <citation type="submission" date="2015-02" db="EMBL/GenBank/DDBJ databases">
        <title>Single-cell genomics of uncultivated deep-branching MTB reveals a conserved set of magnetosome genes.</title>
        <authorList>
            <person name="Kolinko S."/>
            <person name="Richter M."/>
            <person name="Glockner F.O."/>
            <person name="Brachmann A."/>
            <person name="Schuler D."/>
        </authorList>
    </citation>
    <scope>NUCLEOTIDE SEQUENCE [LARGE SCALE GENOMIC DNA]</scope>
    <source>
        <strain evidence="2">TM-1</strain>
    </source>
</reference>
<keyword evidence="1" id="KW-1133">Transmembrane helix</keyword>
<keyword evidence="1" id="KW-0472">Membrane</keyword>
<keyword evidence="1" id="KW-0812">Transmembrane</keyword>
<feature type="transmembrane region" description="Helical" evidence="1">
    <location>
        <begin position="35"/>
        <end position="56"/>
    </location>
</feature>
<gene>
    <name evidence="2" type="ORF">MBAV_004338</name>
</gene>
<sequence length="66" mass="7223">MVSASTIALRLLFKRLSSSSALLRSVISMFDPLNFTTLPSLSTIGSQIVITILSVLSGRRRRNSKL</sequence>
<comment type="caution">
    <text evidence="2">The sequence shown here is derived from an EMBL/GenBank/DDBJ whole genome shotgun (WGS) entry which is preliminary data.</text>
</comment>
<keyword evidence="3" id="KW-1185">Reference proteome</keyword>